<accession>A0A8C7EJP3</accession>
<protein>
    <submittedName>
        <fullName evidence="2">Replication initiator 1</fullName>
    </submittedName>
</protein>
<organism evidence="2 3">
    <name type="scientific">Neovison vison</name>
    <name type="common">American mink</name>
    <name type="synonym">Mustela vison</name>
    <dbReference type="NCBI Taxonomy" id="452646"/>
    <lineage>
        <taxon>Eukaryota</taxon>
        <taxon>Metazoa</taxon>
        <taxon>Chordata</taxon>
        <taxon>Craniata</taxon>
        <taxon>Vertebrata</taxon>
        <taxon>Euteleostomi</taxon>
        <taxon>Mammalia</taxon>
        <taxon>Eutheria</taxon>
        <taxon>Laurasiatheria</taxon>
        <taxon>Carnivora</taxon>
        <taxon>Caniformia</taxon>
        <taxon>Musteloidea</taxon>
        <taxon>Mustelidae</taxon>
        <taxon>Mustelinae</taxon>
        <taxon>Neogale</taxon>
    </lineage>
</organism>
<evidence type="ECO:0000313" key="2">
    <source>
        <dbReference type="Ensembl" id="ENSNVIP00000002907.1"/>
    </source>
</evidence>
<sequence length="131" mass="12990">MDARRASAHPAGEVRPGQGAGFHGGPRRAALPAGRVTVCAVRGRTHAGTALQGPPGHGSRPAQGPWALPEVAPDPGEGAPWAEVTRHFRGPVGRPSPQGPSLCPLPKALPGLGGPVASQPALPGPAAATLS</sequence>
<dbReference type="Ensembl" id="ENSNVIT00000003383.1">
    <property type="protein sequence ID" value="ENSNVIP00000002907.1"/>
    <property type="gene ID" value="ENSNVIG00000002306.1"/>
</dbReference>
<reference evidence="2" key="2">
    <citation type="submission" date="2025-09" db="UniProtKB">
        <authorList>
            <consortium name="Ensembl"/>
        </authorList>
    </citation>
    <scope>IDENTIFICATION</scope>
</reference>
<reference evidence="2" key="1">
    <citation type="submission" date="2025-08" db="UniProtKB">
        <authorList>
            <consortium name="Ensembl"/>
        </authorList>
    </citation>
    <scope>IDENTIFICATION</scope>
</reference>
<evidence type="ECO:0000313" key="3">
    <source>
        <dbReference type="Proteomes" id="UP000694425"/>
    </source>
</evidence>
<feature type="region of interest" description="Disordered" evidence="1">
    <location>
        <begin position="45"/>
        <end position="131"/>
    </location>
</feature>
<keyword evidence="3" id="KW-1185">Reference proteome</keyword>
<dbReference type="Proteomes" id="UP000694425">
    <property type="component" value="Unplaced"/>
</dbReference>
<feature type="region of interest" description="Disordered" evidence="1">
    <location>
        <begin position="1"/>
        <end position="29"/>
    </location>
</feature>
<dbReference type="AlphaFoldDB" id="A0A8C7EJP3"/>
<dbReference type="GeneTree" id="ENSGT00940000162588"/>
<proteinExistence type="predicted"/>
<evidence type="ECO:0000256" key="1">
    <source>
        <dbReference type="SAM" id="MobiDB-lite"/>
    </source>
</evidence>
<name>A0A8C7EJP3_NEOVI</name>
<gene>
    <name evidence="2" type="primary">REPIN1</name>
</gene>